<reference evidence="2 3" key="1">
    <citation type="submission" date="2017-02" db="EMBL/GenBank/DDBJ databases">
        <authorList>
            <person name="Peterson S.W."/>
        </authorList>
    </citation>
    <scope>NUCLEOTIDE SEQUENCE [LARGE SCALE GENOMIC DNA]</scope>
    <source>
        <strain evidence="2 3">ATCC 49788</strain>
    </source>
</reference>
<protein>
    <recommendedName>
        <fullName evidence="1">Tll0287-like domain-containing protein</fullName>
    </recommendedName>
</protein>
<dbReference type="Pfam" id="PF11845">
    <property type="entry name" value="Tll0287-like"/>
    <property type="match status" value="1"/>
</dbReference>
<dbReference type="EMBL" id="FUYB01000002">
    <property type="protein sequence ID" value="SKA69775.1"/>
    <property type="molecule type" value="Genomic_DNA"/>
</dbReference>
<keyword evidence="3" id="KW-1185">Reference proteome</keyword>
<dbReference type="STRING" id="92487.SAMN02745130_00580"/>
<feature type="domain" description="Tll0287-like" evidence="1">
    <location>
        <begin position="58"/>
        <end position="201"/>
    </location>
</feature>
<evidence type="ECO:0000313" key="3">
    <source>
        <dbReference type="Proteomes" id="UP000190460"/>
    </source>
</evidence>
<name>A0A1T4VY75_9GAMM</name>
<evidence type="ECO:0000313" key="2">
    <source>
        <dbReference type="EMBL" id="SKA69775.1"/>
    </source>
</evidence>
<dbReference type="InterPro" id="IPR021796">
    <property type="entry name" value="Tll0287-like_dom"/>
</dbReference>
<dbReference type="OrthoDB" id="9797588at2"/>
<accession>A0A1T4VY75</accession>
<dbReference type="RefSeq" id="WP_078921066.1">
    <property type="nucleotide sequence ID" value="NZ_FUYB01000002.1"/>
</dbReference>
<proteinExistence type="predicted"/>
<dbReference type="Proteomes" id="UP000190460">
    <property type="component" value="Unassembled WGS sequence"/>
</dbReference>
<evidence type="ECO:0000259" key="1">
    <source>
        <dbReference type="Pfam" id="PF11845"/>
    </source>
</evidence>
<dbReference type="PROSITE" id="PS51257">
    <property type="entry name" value="PROKAR_LIPOPROTEIN"/>
    <property type="match status" value="1"/>
</dbReference>
<dbReference type="AlphaFoldDB" id="A0A1T4VY75"/>
<sequence length="206" mass="22226">MQRLVILGLASLLVACGGKEEPKVSAANELKPAVVAPPDKAALAEEAKTAIKMYGGSLKTELQTAMQTGGPLNALAVCQTKAPEIAKTVSESQQLQISRVSLRNRNPVMGVPSEWQAQVLNDFEARKVKGEALESLVYSELVENNGKQEFRFMKAIPTEAMCLTCHGSDISPAIMTRLTELYPQDKAIGFKEGDLRGAFVVVKNLP</sequence>
<gene>
    <name evidence="2" type="ORF">SAMN02745130_00580</name>
</gene>
<dbReference type="Gene3D" id="3.30.450.290">
    <property type="match status" value="1"/>
</dbReference>
<organism evidence="2 3">
    <name type="scientific">Thiothrix eikelboomii</name>
    <dbReference type="NCBI Taxonomy" id="92487"/>
    <lineage>
        <taxon>Bacteria</taxon>
        <taxon>Pseudomonadati</taxon>
        <taxon>Pseudomonadota</taxon>
        <taxon>Gammaproteobacteria</taxon>
        <taxon>Thiotrichales</taxon>
        <taxon>Thiotrichaceae</taxon>
        <taxon>Thiothrix</taxon>
    </lineage>
</organism>